<dbReference type="InterPro" id="IPR008651">
    <property type="entry name" value="Uncharacterised_HicB"/>
</dbReference>
<dbReference type="Proteomes" id="UP000199301">
    <property type="component" value="Unassembled WGS sequence"/>
</dbReference>
<reference evidence="2" key="1">
    <citation type="submission" date="2016-10" db="EMBL/GenBank/DDBJ databases">
        <authorList>
            <person name="Varghese N."/>
            <person name="Submissions S."/>
        </authorList>
    </citation>
    <scope>NUCLEOTIDE SEQUENCE [LARGE SCALE GENOMIC DNA]</scope>
    <source>
        <strain evidence="2">DSM 45459</strain>
    </source>
</reference>
<evidence type="ECO:0000313" key="1">
    <source>
        <dbReference type="EMBL" id="SDQ83337.1"/>
    </source>
</evidence>
<dbReference type="GO" id="GO:0006355">
    <property type="term" value="P:regulation of DNA-templated transcription"/>
    <property type="evidence" value="ECO:0007669"/>
    <property type="project" value="InterPro"/>
</dbReference>
<dbReference type="RefSeq" id="WP_092523819.1">
    <property type="nucleotide sequence ID" value="NZ_FNKO01000002.1"/>
</dbReference>
<gene>
    <name evidence="1" type="ORF">SAMN04489718_2361</name>
</gene>
<organism evidence="1 2">
    <name type="scientific">Actinopolyspora saharensis</name>
    <dbReference type="NCBI Taxonomy" id="995062"/>
    <lineage>
        <taxon>Bacteria</taxon>
        <taxon>Bacillati</taxon>
        <taxon>Actinomycetota</taxon>
        <taxon>Actinomycetes</taxon>
        <taxon>Actinopolysporales</taxon>
        <taxon>Actinopolysporaceae</taxon>
        <taxon>Actinopolyspora</taxon>
    </lineage>
</organism>
<protein>
    <submittedName>
        <fullName evidence="1">HicB family protein</fullName>
    </submittedName>
</protein>
<sequence>MRQLIARVDDELHRRLKAKASSENRSLNELVTEALSRVVDGSASLRTVRQRARSSGMLVEVEGTDQAPDLDELEAETRGFGRGVGQALEADRGEW</sequence>
<proteinExistence type="predicted"/>
<dbReference type="InterPro" id="IPR013321">
    <property type="entry name" value="Arc_rbn_hlx_hlx"/>
</dbReference>
<name>A0A1H1E3R5_9ACTN</name>
<dbReference type="OrthoDB" id="3627504at2"/>
<dbReference type="SUPFAM" id="SSF47598">
    <property type="entry name" value="Ribbon-helix-helix"/>
    <property type="match status" value="1"/>
</dbReference>
<dbReference type="Gene3D" id="1.10.1220.10">
    <property type="entry name" value="Met repressor-like"/>
    <property type="match status" value="1"/>
</dbReference>
<dbReference type="EMBL" id="FNKO01000002">
    <property type="protein sequence ID" value="SDQ83337.1"/>
    <property type="molecule type" value="Genomic_DNA"/>
</dbReference>
<dbReference type="STRING" id="995062.SAMN04489718_2361"/>
<dbReference type="AlphaFoldDB" id="A0A1H1E3R5"/>
<dbReference type="Pfam" id="PF05534">
    <property type="entry name" value="HicB"/>
    <property type="match status" value="1"/>
</dbReference>
<evidence type="ECO:0000313" key="2">
    <source>
        <dbReference type="Proteomes" id="UP000199301"/>
    </source>
</evidence>
<dbReference type="InterPro" id="IPR010985">
    <property type="entry name" value="Ribbon_hlx_hlx"/>
</dbReference>
<keyword evidence="2" id="KW-1185">Reference proteome</keyword>
<accession>A0A1H1E3R5</accession>